<keyword evidence="3" id="KW-1185">Reference proteome</keyword>
<gene>
    <name evidence="1" type="ORF">AYI69_g11170</name>
    <name evidence="2" type="ORF">AYI69_g3902</name>
</gene>
<accession>A0A1R1YII1</accession>
<reference evidence="2" key="1">
    <citation type="submission" date="2017-01" db="EMBL/GenBank/DDBJ databases">
        <authorList>
            <person name="Mah S.A."/>
            <person name="Swanson W.J."/>
            <person name="Moy G.W."/>
            <person name="Vacquier V.D."/>
        </authorList>
    </citation>
    <scope>NUCLEOTIDE SEQUENCE [LARGE SCALE GENOMIC DNA]</scope>
    <source>
        <strain evidence="2">ID-206-W2</strain>
    </source>
</reference>
<organism evidence="2 3">
    <name type="scientific">Smittium culicis</name>
    <dbReference type="NCBI Taxonomy" id="133412"/>
    <lineage>
        <taxon>Eukaryota</taxon>
        <taxon>Fungi</taxon>
        <taxon>Fungi incertae sedis</taxon>
        <taxon>Zoopagomycota</taxon>
        <taxon>Kickxellomycotina</taxon>
        <taxon>Harpellomycetes</taxon>
        <taxon>Harpellales</taxon>
        <taxon>Legeriomycetaceae</taxon>
        <taxon>Smittium</taxon>
    </lineage>
</organism>
<protein>
    <submittedName>
        <fullName evidence="2">Uncharacterized protein</fullName>
    </submittedName>
</protein>
<dbReference type="EMBL" id="LSSM01007465">
    <property type="protein sequence ID" value="OMJ08170.1"/>
    <property type="molecule type" value="Genomic_DNA"/>
</dbReference>
<evidence type="ECO:0000313" key="1">
    <source>
        <dbReference type="EMBL" id="OMJ08170.1"/>
    </source>
</evidence>
<evidence type="ECO:0000313" key="3">
    <source>
        <dbReference type="Proteomes" id="UP000187429"/>
    </source>
</evidence>
<dbReference type="AlphaFoldDB" id="A0A1R1YII1"/>
<comment type="caution">
    <text evidence="2">The sequence shown here is derived from an EMBL/GenBank/DDBJ whole genome shotgun (WGS) entry which is preliminary data.</text>
</comment>
<reference evidence="3" key="2">
    <citation type="submission" date="2017-01" db="EMBL/GenBank/DDBJ databases">
        <authorList>
            <person name="Wang Y."/>
            <person name="White M."/>
            <person name="Kvist S."/>
            <person name="Moncalvo J.-M."/>
        </authorList>
    </citation>
    <scope>NUCLEOTIDE SEQUENCE [LARGE SCALE GENOMIC DNA]</scope>
    <source>
        <strain evidence="3">ID-206-W2</strain>
    </source>
</reference>
<evidence type="ECO:0000313" key="2">
    <source>
        <dbReference type="EMBL" id="OMJ26690.1"/>
    </source>
</evidence>
<name>A0A1R1YII1_9FUNG</name>
<dbReference type="EMBL" id="LSSM01001404">
    <property type="protein sequence ID" value="OMJ26690.1"/>
    <property type="molecule type" value="Genomic_DNA"/>
</dbReference>
<proteinExistence type="predicted"/>
<dbReference type="Proteomes" id="UP000187429">
    <property type="component" value="Unassembled WGS sequence"/>
</dbReference>
<sequence length="376" mass="42328">MLDFESDHVITLSSLRAVTYIDNNRSSSDFDIEAQSTLVSVYDSSASFNLSDATESSIDDLENPSSLYIDEGAEEFEHLESSISREDDYFGRPSSLYIDDCAGVSNDSNAATSAKIRYSSTMYSIAYPVELDKEVVKSHFISNKWVVKNLEQYLIGTVANLDGTKQILCYLHYSTRNNFTKIDRFKIGELQGEITSITKETSKFVISKCLGGNDYVTNMKDFQLSDYMDDASFRIGRAPDYESAMKIVESYKYYKRKHINNPQKLEAAIKYLKTSTGSPVNPNFKFHDVPELRGWKRLKQCLWLFGPRDLGKSAYARNDESMDIVAESARECAAEPARHVQPSLQPPVNPLEPNLDMLLVSNESLDSTAEPASIVQ</sequence>